<dbReference type="SUPFAM" id="SSF53955">
    <property type="entry name" value="Lysozyme-like"/>
    <property type="match status" value="1"/>
</dbReference>
<evidence type="ECO:0000259" key="18">
    <source>
        <dbReference type="Pfam" id="PF00905"/>
    </source>
</evidence>
<dbReference type="InterPro" id="IPR023346">
    <property type="entry name" value="Lysozyme-like_dom_sf"/>
</dbReference>
<keyword evidence="8" id="KW-0133">Cell shape</keyword>
<accession>A0A4R6TYQ5</accession>
<dbReference type="Gene3D" id="1.10.3810.10">
    <property type="entry name" value="Biosynthetic peptidoglycan transglycosylase-like"/>
    <property type="match status" value="1"/>
</dbReference>
<dbReference type="InterPro" id="IPR050396">
    <property type="entry name" value="Glycosyltr_51/Transpeptidase"/>
</dbReference>
<dbReference type="PANTHER" id="PTHR32282">
    <property type="entry name" value="BINDING PROTEIN TRANSPEPTIDASE, PUTATIVE-RELATED"/>
    <property type="match status" value="1"/>
</dbReference>
<comment type="catalytic activity">
    <reaction evidence="15">
        <text>[GlcNAc-(1-&gt;4)-Mur2Ac(oyl-L-Ala-gamma-D-Glu-L-Lys-D-Ala-D-Ala)](n)-di-trans,octa-cis-undecaprenyl diphosphate + beta-D-GlcNAc-(1-&gt;4)-Mur2Ac(oyl-L-Ala-gamma-D-Glu-L-Lys-D-Ala-D-Ala)-di-trans,octa-cis-undecaprenyl diphosphate = [GlcNAc-(1-&gt;4)-Mur2Ac(oyl-L-Ala-gamma-D-Glu-L-Lys-D-Ala-D-Ala)](n+1)-di-trans,octa-cis-undecaprenyl diphosphate + di-trans,octa-cis-undecaprenyl diphosphate + H(+)</text>
        <dbReference type="Rhea" id="RHEA:23708"/>
        <dbReference type="Rhea" id="RHEA-COMP:9602"/>
        <dbReference type="Rhea" id="RHEA-COMP:9603"/>
        <dbReference type="ChEBI" id="CHEBI:15378"/>
        <dbReference type="ChEBI" id="CHEBI:58405"/>
        <dbReference type="ChEBI" id="CHEBI:60033"/>
        <dbReference type="ChEBI" id="CHEBI:78435"/>
        <dbReference type="EC" id="2.4.99.28"/>
    </reaction>
</comment>
<evidence type="ECO:0000256" key="10">
    <source>
        <dbReference type="ARBA" id="ARBA00022989"/>
    </source>
</evidence>
<dbReference type="GO" id="GO:0009002">
    <property type="term" value="F:serine-type D-Ala-D-Ala carboxypeptidase activity"/>
    <property type="evidence" value="ECO:0007669"/>
    <property type="project" value="UniProtKB-EC"/>
</dbReference>
<protein>
    <submittedName>
        <fullName evidence="20">Penicillin-binding protein</fullName>
    </submittedName>
</protein>
<dbReference type="OrthoDB" id="9766909at2"/>
<keyword evidence="12" id="KW-0511">Multifunctional enzyme</keyword>
<keyword evidence="9" id="KW-0573">Peptidoglycan synthesis</keyword>
<dbReference type="PANTHER" id="PTHR32282:SF32">
    <property type="entry name" value="PENICILLIN-BINDING PROTEIN 2A"/>
    <property type="match status" value="1"/>
</dbReference>
<evidence type="ECO:0000259" key="19">
    <source>
        <dbReference type="Pfam" id="PF00912"/>
    </source>
</evidence>
<feature type="domain" description="Penicillin-binding protein transpeptidase" evidence="18">
    <location>
        <begin position="418"/>
        <end position="668"/>
    </location>
</feature>
<dbReference type="InterPro" id="IPR001460">
    <property type="entry name" value="PCN-bd_Tpept"/>
</dbReference>
<feature type="compositionally biased region" description="Acidic residues" evidence="16">
    <location>
        <begin position="943"/>
        <end position="961"/>
    </location>
</feature>
<evidence type="ECO:0000256" key="13">
    <source>
        <dbReference type="ARBA" id="ARBA00023316"/>
    </source>
</evidence>
<keyword evidence="10 17" id="KW-1133">Transmembrane helix</keyword>
<dbReference type="Proteomes" id="UP000295632">
    <property type="component" value="Unassembled WGS sequence"/>
</dbReference>
<keyword evidence="13" id="KW-0961">Cell wall biogenesis/degradation</keyword>
<dbReference type="InterPro" id="IPR001264">
    <property type="entry name" value="Glyco_trans_51"/>
</dbReference>
<dbReference type="Pfam" id="PF00905">
    <property type="entry name" value="Transpeptidase"/>
    <property type="match status" value="1"/>
</dbReference>
<feature type="domain" description="Glycosyl transferase family 51" evidence="19">
    <location>
        <begin position="96"/>
        <end position="280"/>
    </location>
</feature>
<keyword evidence="21" id="KW-1185">Reference proteome</keyword>
<dbReference type="InterPro" id="IPR013783">
    <property type="entry name" value="Ig-like_fold"/>
</dbReference>
<dbReference type="GO" id="GO:0009252">
    <property type="term" value="P:peptidoglycan biosynthetic process"/>
    <property type="evidence" value="ECO:0007669"/>
    <property type="project" value="UniProtKB-KW"/>
</dbReference>
<proteinExistence type="predicted"/>
<keyword evidence="3" id="KW-0645">Protease</keyword>
<dbReference type="Gene3D" id="3.90.1310.40">
    <property type="match status" value="1"/>
</dbReference>
<dbReference type="GO" id="GO:0030288">
    <property type="term" value="C:outer membrane-bounded periplasmic space"/>
    <property type="evidence" value="ECO:0007669"/>
    <property type="project" value="TreeGrafter"/>
</dbReference>
<dbReference type="GO" id="GO:0008658">
    <property type="term" value="F:penicillin binding"/>
    <property type="evidence" value="ECO:0007669"/>
    <property type="project" value="InterPro"/>
</dbReference>
<name>A0A4R6TYQ5_9BACI</name>
<keyword evidence="4" id="KW-0328">Glycosyltransferase</keyword>
<evidence type="ECO:0000256" key="2">
    <source>
        <dbReference type="ARBA" id="ARBA00022645"/>
    </source>
</evidence>
<dbReference type="AlphaFoldDB" id="A0A4R6TYQ5"/>
<dbReference type="GO" id="GO:0071555">
    <property type="term" value="P:cell wall organization"/>
    <property type="evidence" value="ECO:0007669"/>
    <property type="project" value="UniProtKB-KW"/>
</dbReference>
<evidence type="ECO:0000256" key="6">
    <source>
        <dbReference type="ARBA" id="ARBA00022692"/>
    </source>
</evidence>
<dbReference type="InterPro" id="IPR036950">
    <property type="entry name" value="PBP_transglycosylase"/>
</dbReference>
<dbReference type="EMBL" id="SNYJ01000008">
    <property type="protein sequence ID" value="TDQ39090.1"/>
    <property type="molecule type" value="Genomic_DNA"/>
</dbReference>
<feature type="compositionally biased region" description="Low complexity" evidence="16">
    <location>
        <begin position="927"/>
        <end position="942"/>
    </location>
</feature>
<dbReference type="Pfam" id="PF00912">
    <property type="entry name" value="Transgly"/>
    <property type="match status" value="1"/>
</dbReference>
<evidence type="ECO:0000256" key="7">
    <source>
        <dbReference type="ARBA" id="ARBA00022801"/>
    </source>
</evidence>
<evidence type="ECO:0000256" key="12">
    <source>
        <dbReference type="ARBA" id="ARBA00023268"/>
    </source>
</evidence>
<comment type="catalytic activity">
    <reaction evidence="14">
        <text>Preferential cleavage: (Ac)2-L-Lys-D-Ala-|-D-Ala. Also transpeptidation of peptidyl-alanyl moieties that are N-acyl substituents of D-alanine.</text>
        <dbReference type="EC" id="3.4.16.4"/>
    </reaction>
</comment>
<evidence type="ECO:0000256" key="9">
    <source>
        <dbReference type="ARBA" id="ARBA00022984"/>
    </source>
</evidence>
<evidence type="ECO:0000256" key="14">
    <source>
        <dbReference type="ARBA" id="ARBA00034000"/>
    </source>
</evidence>
<keyword evidence="2" id="KW-0121">Carboxypeptidase</keyword>
<dbReference type="Gene3D" id="3.40.710.10">
    <property type="entry name" value="DD-peptidase/beta-lactamase superfamily"/>
    <property type="match status" value="1"/>
</dbReference>
<evidence type="ECO:0000256" key="8">
    <source>
        <dbReference type="ARBA" id="ARBA00022960"/>
    </source>
</evidence>
<evidence type="ECO:0000256" key="5">
    <source>
        <dbReference type="ARBA" id="ARBA00022679"/>
    </source>
</evidence>
<dbReference type="SUPFAM" id="SSF56601">
    <property type="entry name" value="beta-lactamase/transpeptidase-like"/>
    <property type="match status" value="1"/>
</dbReference>
<keyword evidence="6 17" id="KW-0812">Transmembrane</keyword>
<dbReference type="RefSeq" id="WP_133580534.1">
    <property type="nucleotide sequence ID" value="NZ_SNYJ01000008.1"/>
</dbReference>
<dbReference type="InterPro" id="IPR012338">
    <property type="entry name" value="Beta-lactam/transpept-like"/>
</dbReference>
<comment type="caution">
    <text evidence="20">The sequence shown here is derived from an EMBL/GenBank/DDBJ whole genome shotgun (WGS) entry which is preliminary data.</text>
</comment>
<feature type="compositionally biased region" description="Acidic residues" evidence="16">
    <location>
        <begin position="908"/>
        <end position="926"/>
    </location>
</feature>
<gene>
    <name evidence="20" type="ORF">EV213_10836</name>
</gene>
<evidence type="ECO:0000256" key="17">
    <source>
        <dbReference type="SAM" id="Phobius"/>
    </source>
</evidence>
<feature type="region of interest" description="Disordered" evidence="16">
    <location>
        <begin position="896"/>
        <end position="961"/>
    </location>
</feature>
<keyword evidence="5" id="KW-0808">Transferase</keyword>
<feature type="transmembrane region" description="Helical" evidence="17">
    <location>
        <begin position="38"/>
        <end position="63"/>
    </location>
</feature>
<evidence type="ECO:0000256" key="4">
    <source>
        <dbReference type="ARBA" id="ARBA00022676"/>
    </source>
</evidence>
<dbReference type="GO" id="GO:0006508">
    <property type="term" value="P:proteolysis"/>
    <property type="evidence" value="ECO:0007669"/>
    <property type="project" value="UniProtKB-KW"/>
</dbReference>
<keyword evidence="1" id="KW-1003">Cell membrane</keyword>
<evidence type="ECO:0000256" key="16">
    <source>
        <dbReference type="SAM" id="MobiDB-lite"/>
    </source>
</evidence>
<evidence type="ECO:0000256" key="3">
    <source>
        <dbReference type="ARBA" id="ARBA00022670"/>
    </source>
</evidence>
<keyword evidence="7" id="KW-0378">Hydrolase</keyword>
<keyword evidence="11 17" id="KW-0472">Membrane</keyword>
<evidence type="ECO:0000256" key="11">
    <source>
        <dbReference type="ARBA" id="ARBA00023136"/>
    </source>
</evidence>
<evidence type="ECO:0000256" key="1">
    <source>
        <dbReference type="ARBA" id="ARBA00022475"/>
    </source>
</evidence>
<dbReference type="GO" id="GO:0008360">
    <property type="term" value="P:regulation of cell shape"/>
    <property type="evidence" value="ECO:0007669"/>
    <property type="project" value="UniProtKB-KW"/>
</dbReference>
<sequence>MADQWRQFKEWLSNILKNVKTQRILASTRITYKVGWNLLLLFFMTCIVVFAFAGGVGAGYFAALVKDEPIRDYESMKTDLYNYNETTQLYFANNDYLGKLSSDLYREEVDLEDVSPFVVDAIIATEDQLFHEHHGVVPKAVMRAVYQELTNADNRSGGSTLTQQIIKNQILTNEVSFDRKAKEILLAMRLERYFKKEDIIEAYLNIVPFGRDAAGRNIAGVQTAARGIFGIDASELNLAQSAYIAGLPQSPSRFTPFTNFGEVKPDLSPSIDKMHLVLSRMFETNIIDEQAYEDALAYDVTADFTSPGSLPNQEYPWLTVEIEKRAKVILLEQLAAEDGVSKETLQADNELFNSYYDEAQTALHKNGYTIHTTIQKDMYDRMQDVKNQFTLYGSEKPETIIDPDTGEEITEMEPVETGAMLIENSTGRILSFVAGRDHERQAQNHATSALRSNGSTMKPLLVYAPALELGVAQPGTLIADVKYSIRAGSDIWSPSNYGGGYHGLTSARRALASSYNIPAAKLYVDMLKSGHQPTTYLEKMGVTSLVPGDKSNYSMALGALTKGITVEENVNAFSTFGNQGKFTDAYLIEKIVSKDNETVYEHETTTVDVFSPQTNFMMLSMLEDVISGGTAVSLPGFLNFQSEWAGKTGTSQNYNDAWFVATNPKVTFGVWMGYDTPKPLEVSYQGYSYGSRNIKLWAELMNVAYDVNPELVTGGSFERPDGVVQLTFCGISGKLPSELCQQAGLVTTDLFNAKYVPTERDNSFIQGEYVSIQGTPYSALSGTPSAFTRYGAMLNPAFIQQSGYDQVENPKQLLSGNLNLLTPRSGSAIENGRAPAPVFVNHSGSAISWSTSDTDVVGYYVYRNGQRIATVPAHQQSISAGSGDYNVVAIDIAGNQSPWSNTVTGESSESDTSEDSDVSTEDENASDTDSSTDVPDSSTPASEEQEETLEQDNDASEENEQ</sequence>
<evidence type="ECO:0000256" key="15">
    <source>
        <dbReference type="ARBA" id="ARBA00049902"/>
    </source>
</evidence>
<evidence type="ECO:0000313" key="20">
    <source>
        <dbReference type="EMBL" id="TDQ39090.1"/>
    </source>
</evidence>
<reference evidence="20 21" key="1">
    <citation type="submission" date="2019-03" db="EMBL/GenBank/DDBJ databases">
        <title>Genomic Encyclopedia of Type Strains, Phase IV (KMG-IV): sequencing the most valuable type-strain genomes for metagenomic binning, comparative biology and taxonomic classification.</title>
        <authorList>
            <person name="Goeker M."/>
        </authorList>
    </citation>
    <scope>NUCLEOTIDE SEQUENCE [LARGE SCALE GENOMIC DNA]</scope>
    <source>
        <strain evidence="20 21">DSM 28697</strain>
    </source>
</reference>
<dbReference type="Gene3D" id="2.60.40.10">
    <property type="entry name" value="Immunoglobulins"/>
    <property type="match status" value="1"/>
</dbReference>
<organism evidence="20 21">
    <name type="scientific">Aureibacillus halotolerans</name>
    <dbReference type="NCBI Taxonomy" id="1508390"/>
    <lineage>
        <taxon>Bacteria</taxon>
        <taxon>Bacillati</taxon>
        <taxon>Bacillota</taxon>
        <taxon>Bacilli</taxon>
        <taxon>Bacillales</taxon>
        <taxon>Bacillaceae</taxon>
        <taxon>Aureibacillus</taxon>
    </lineage>
</organism>
<dbReference type="GO" id="GO:0008955">
    <property type="term" value="F:peptidoglycan glycosyltransferase activity"/>
    <property type="evidence" value="ECO:0007669"/>
    <property type="project" value="UniProtKB-EC"/>
</dbReference>
<evidence type="ECO:0000313" key="21">
    <source>
        <dbReference type="Proteomes" id="UP000295632"/>
    </source>
</evidence>